<dbReference type="AlphaFoldDB" id="A0A4Q9KHV5"/>
<feature type="compositionally biased region" description="Basic and acidic residues" evidence="1">
    <location>
        <begin position="69"/>
        <end position="78"/>
    </location>
</feature>
<feature type="region of interest" description="Disordered" evidence="1">
    <location>
        <begin position="69"/>
        <end position="119"/>
    </location>
</feature>
<comment type="caution">
    <text evidence="3">The sequence shown here is derived from an EMBL/GenBank/DDBJ whole genome shotgun (WGS) entry which is preliminary data.</text>
</comment>
<evidence type="ECO:0000256" key="2">
    <source>
        <dbReference type="SAM" id="Phobius"/>
    </source>
</evidence>
<gene>
    <name evidence="3" type="ORF">ET996_13330</name>
</gene>
<dbReference type="Pfam" id="PF19690">
    <property type="entry name" value="DUF6191"/>
    <property type="match status" value="1"/>
</dbReference>
<dbReference type="Proteomes" id="UP000291933">
    <property type="component" value="Unassembled WGS sequence"/>
</dbReference>
<sequence length="119" mass="13245">MGWTWEWWMTLIGVVAGIAVLDPLLLWCENRGWIVYRSRRPGSAGVGAGIAGELMNLFQPTRQVTVDEQKWQRTRVDQAESSGSAPEQRVEIDLDAGHAWVPTDPDATRSPVSTDPDAR</sequence>
<protein>
    <submittedName>
        <fullName evidence="3">Uncharacterized protein</fullName>
    </submittedName>
</protein>
<accession>A0A4Q9KHV5</accession>
<keyword evidence="2" id="KW-0472">Membrane</keyword>
<dbReference type="RefSeq" id="WP_131173055.1">
    <property type="nucleotide sequence ID" value="NZ_FXTL01000023.1"/>
</dbReference>
<evidence type="ECO:0000256" key="1">
    <source>
        <dbReference type="SAM" id="MobiDB-lite"/>
    </source>
</evidence>
<feature type="transmembrane region" description="Helical" evidence="2">
    <location>
        <begin position="6"/>
        <end position="28"/>
    </location>
</feature>
<keyword evidence="2" id="KW-0812">Transmembrane</keyword>
<proteinExistence type="predicted"/>
<evidence type="ECO:0000313" key="4">
    <source>
        <dbReference type="Proteomes" id="UP000291933"/>
    </source>
</evidence>
<organism evidence="3 4">
    <name type="scientific">Propioniciclava tarda</name>
    <dbReference type="NCBI Taxonomy" id="433330"/>
    <lineage>
        <taxon>Bacteria</taxon>
        <taxon>Bacillati</taxon>
        <taxon>Actinomycetota</taxon>
        <taxon>Actinomycetes</taxon>
        <taxon>Propionibacteriales</taxon>
        <taxon>Propionibacteriaceae</taxon>
        <taxon>Propioniciclava</taxon>
    </lineage>
</organism>
<evidence type="ECO:0000313" key="3">
    <source>
        <dbReference type="EMBL" id="TBT92158.1"/>
    </source>
</evidence>
<name>A0A4Q9KHV5_PROTD</name>
<keyword evidence="2" id="KW-1133">Transmembrane helix</keyword>
<reference evidence="3 4" key="1">
    <citation type="submission" date="2019-01" db="EMBL/GenBank/DDBJ databases">
        <title>Lactibacter flavus gen. nov., sp. nov., a novel bacterium of the family Propionibacteriaceae isolated from raw milk and dairy products.</title>
        <authorList>
            <person name="Huptas C."/>
            <person name="Wenning M."/>
            <person name="Breitenwieser F."/>
            <person name="Doll E."/>
            <person name="Von Neubeck M."/>
            <person name="Busse H.-J."/>
            <person name="Scherer S."/>
        </authorList>
    </citation>
    <scope>NUCLEOTIDE SEQUENCE [LARGE SCALE GENOMIC DNA]</scope>
    <source>
        <strain evidence="3 4">DSM 22130</strain>
    </source>
</reference>
<dbReference type="InterPro" id="IPR045684">
    <property type="entry name" value="DUF6191"/>
</dbReference>
<dbReference type="OrthoDB" id="3259637at2"/>
<dbReference type="EMBL" id="SDMR01000022">
    <property type="protein sequence ID" value="TBT92158.1"/>
    <property type="molecule type" value="Genomic_DNA"/>
</dbReference>
<keyword evidence="4" id="KW-1185">Reference proteome</keyword>